<dbReference type="Gene3D" id="3.90.550.10">
    <property type="entry name" value="Spore Coat Polysaccharide Biosynthesis Protein SpsA, Chain A"/>
    <property type="match status" value="1"/>
</dbReference>
<organism evidence="2 3">
    <name type="scientific">Gloeocapsopsis crepidinum LEGE 06123</name>
    <dbReference type="NCBI Taxonomy" id="588587"/>
    <lineage>
        <taxon>Bacteria</taxon>
        <taxon>Bacillati</taxon>
        <taxon>Cyanobacteriota</taxon>
        <taxon>Cyanophyceae</taxon>
        <taxon>Oscillatoriophycideae</taxon>
        <taxon>Chroococcales</taxon>
        <taxon>Chroococcaceae</taxon>
        <taxon>Gloeocapsopsis</taxon>
    </lineage>
</organism>
<feature type="domain" description="Glycosyltransferase 2-like" evidence="1">
    <location>
        <begin position="5"/>
        <end position="116"/>
    </location>
</feature>
<accession>A0ABR9UKK1</accession>
<evidence type="ECO:0000313" key="2">
    <source>
        <dbReference type="EMBL" id="MBE9188819.1"/>
    </source>
</evidence>
<evidence type="ECO:0000259" key="1">
    <source>
        <dbReference type="Pfam" id="PF00535"/>
    </source>
</evidence>
<dbReference type="InterPro" id="IPR001173">
    <property type="entry name" value="Glyco_trans_2-like"/>
</dbReference>
<dbReference type="PANTHER" id="PTHR22916">
    <property type="entry name" value="GLYCOSYLTRANSFERASE"/>
    <property type="match status" value="1"/>
</dbReference>
<dbReference type="PANTHER" id="PTHR22916:SF3">
    <property type="entry name" value="UDP-GLCNAC:BETAGAL BETA-1,3-N-ACETYLGLUCOSAMINYLTRANSFERASE-LIKE PROTEIN 1"/>
    <property type="match status" value="1"/>
</dbReference>
<protein>
    <submittedName>
        <fullName evidence="2">Glycosyltransferase family 2 protein</fullName>
    </submittedName>
</protein>
<gene>
    <name evidence="2" type="ORF">IQ230_00250</name>
</gene>
<reference evidence="2 3" key="1">
    <citation type="submission" date="2020-10" db="EMBL/GenBank/DDBJ databases">
        <authorList>
            <person name="Castelo-Branco R."/>
            <person name="Eusebio N."/>
            <person name="Adriana R."/>
            <person name="Vieira A."/>
            <person name="Brugerolle De Fraissinette N."/>
            <person name="Rezende De Castro R."/>
            <person name="Schneider M.P."/>
            <person name="Vasconcelos V."/>
            <person name="Leao P.N."/>
        </authorList>
    </citation>
    <scope>NUCLEOTIDE SEQUENCE [LARGE SCALE GENOMIC DNA]</scope>
    <source>
        <strain evidence="2 3">LEGE 06123</strain>
    </source>
</reference>
<comment type="caution">
    <text evidence="2">The sequence shown here is derived from an EMBL/GenBank/DDBJ whole genome shotgun (WGS) entry which is preliminary data.</text>
</comment>
<dbReference type="SUPFAM" id="SSF53448">
    <property type="entry name" value="Nucleotide-diphospho-sugar transferases"/>
    <property type="match status" value="1"/>
</dbReference>
<dbReference type="InterPro" id="IPR029044">
    <property type="entry name" value="Nucleotide-diphossugar_trans"/>
</dbReference>
<dbReference type="EMBL" id="JADEWN010000001">
    <property type="protein sequence ID" value="MBE9188819.1"/>
    <property type="molecule type" value="Genomic_DNA"/>
</dbReference>
<proteinExistence type="predicted"/>
<sequence length="323" mass="36867">MPKVTIIIPAYNAMPYLQSTLESVFKQTFQDFEIIVVNDGSLDETEKYVSSLADPRLKLINQVNQGVAPARNTGITHAQGKYLAFLDADDLWETTKLETQVCCLEAYSEVGLVYTWTALADRDGKPTGRLVTSNAEGDVWQQLIKFNFIGCGSTPLIRKSCFKTVGLFDSELTPAEDWDMWLKIAANYSFAVIKEPLVRYRANSSSLSKSYLSMWKSSCKVIEKAFQSVPKDLLYIKKQAYNSLYFYLSWLATKNGDCQQALYFQKEAIACAPQRQYSVEYLRLNLSIRLLQWLGSYGYQKLLEQLYSLRQSVLNISRPFLIR</sequence>
<dbReference type="Proteomes" id="UP000651156">
    <property type="component" value="Unassembled WGS sequence"/>
</dbReference>
<keyword evidence="3" id="KW-1185">Reference proteome</keyword>
<dbReference type="RefSeq" id="WP_193929705.1">
    <property type="nucleotide sequence ID" value="NZ_CAWPMZ010000041.1"/>
</dbReference>
<dbReference type="Pfam" id="PF00535">
    <property type="entry name" value="Glycos_transf_2"/>
    <property type="match status" value="1"/>
</dbReference>
<evidence type="ECO:0000313" key="3">
    <source>
        <dbReference type="Proteomes" id="UP000651156"/>
    </source>
</evidence>
<name>A0ABR9UKK1_9CHRO</name>
<dbReference type="CDD" id="cd00761">
    <property type="entry name" value="Glyco_tranf_GTA_type"/>
    <property type="match status" value="1"/>
</dbReference>